<accession>A0A1U9KHZ4</accession>
<reference evidence="2 3" key="1">
    <citation type="submission" date="2016-03" db="EMBL/GenBank/DDBJ databases">
        <title>Acetic acid bacteria sequencing.</title>
        <authorList>
            <person name="Brandt J."/>
            <person name="Jakob F."/>
            <person name="Vogel R.F."/>
        </authorList>
    </citation>
    <scope>NUCLEOTIDE SEQUENCE [LARGE SCALE GENOMIC DNA]</scope>
    <source>
        <strain evidence="2 3">TMW2.1153</strain>
    </source>
</reference>
<evidence type="ECO:0000256" key="1">
    <source>
        <dbReference type="SAM" id="MobiDB-lite"/>
    </source>
</evidence>
<dbReference type="KEGG" id="aace:A0U92_12290"/>
<dbReference type="Proteomes" id="UP000188937">
    <property type="component" value="Chromosome"/>
</dbReference>
<evidence type="ECO:0000313" key="3">
    <source>
        <dbReference type="Proteomes" id="UP000188937"/>
    </source>
</evidence>
<dbReference type="STRING" id="435.A0U92_12290"/>
<keyword evidence="3" id="KW-1185">Reference proteome</keyword>
<feature type="region of interest" description="Disordered" evidence="1">
    <location>
        <begin position="1"/>
        <end position="126"/>
    </location>
</feature>
<feature type="compositionally biased region" description="Basic and acidic residues" evidence="1">
    <location>
        <begin position="11"/>
        <end position="23"/>
    </location>
</feature>
<evidence type="ECO:0000313" key="2">
    <source>
        <dbReference type="EMBL" id="AQS85434.1"/>
    </source>
</evidence>
<organism evidence="2 3">
    <name type="scientific">Acetobacter aceti</name>
    <dbReference type="NCBI Taxonomy" id="435"/>
    <lineage>
        <taxon>Bacteria</taxon>
        <taxon>Pseudomonadati</taxon>
        <taxon>Pseudomonadota</taxon>
        <taxon>Alphaproteobacteria</taxon>
        <taxon>Acetobacterales</taxon>
        <taxon>Acetobacteraceae</taxon>
        <taxon>Acetobacter</taxon>
        <taxon>Acetobacter subgen. Acetobacter</taxon>
    </lineage>
</organism>
<dbReference type="RefSeq" id="WP_077813490.1">
    <property type="nucleotide sequence ID" value="NZ_CP014692.1"/>
</dbReference>
<gene>
    <name evidence="2" type="ORF">A0U92_12290</name>
</gene>
<dbReference type="EMBL" id="CP014692">
    <property type="protein sequence ID" value="AQS85434.1"/>
    <property type="molecule type" value="Genomic_DNA"/>
</dbReference>
<protein>
    <submittedName>
        <fullName evidence="2">Uncharacterized protein</fullName>
    </submittedName>
</protein>
<sequence>MKRSSQADFLEDNRTDHDADEAALRALNRMGSHKANPGVSGSNAPRQNDQQLRLQPRAGQDAAGQFRKRRFVRDGDVQVEHNPFSRPAARTAPAHSGDSETKLNNRAFEAERRARGDAERQVQELETHQRSLETRLGHAQVLVAELKQSLEARETELATLRKELAGEQLMLKQAHAEISNLRQQVRAMSSKKTAIQVEAEGDEEGQKPVKWWKD</sequence>
<proteinExistence type="predicted"/>
<dbReference type="OrthoDB" id="7283282at2"/>
<feature type="compositionally biased region" description="Polar residues" evidence="1">
    <location>
        <begin position="39"/>
        <end position="53"/>
    </location>
</feature>
<feature type="compositionally biased region" description="Basic and acidic residues" evidence="1">
    <location>
        <begin position="97"/>
        <end position="126"/>
    </location>
</feature>
<name>A0A1U9KHZ4_ACEAC</name>
<dbReference type="AlphaFoldDB" id="A0A1U9KHZ4"/>